<dbReference type="AlphaFoldDB" id="A0A4Q7UY48"/>
<evidence type="ECO:0000313" key="4">
    <source>
        <dbReference type="Proteomes" id="UP000291591"/>
    </source>
</evidence>
<protein>
    <submittedName>
        <fullName evidence="3">Uncharacterized protein</fullName>
    </submittedName>
</protein>
<feature type="region of interest" description="Disordered" evidence="1">
    <location>
        <begin position="29"/>
        <end position="115"/>
    </location>
</feature>
<comment type="caution">
    <text evidence="3">The sequence shown here is derived from an EMBL/GenBank/DDBJ whole genome shotgun (WGS) entry which is preliminary data.</text>
</comment>
<evidence type="ECO:0000256" key="1">
    <source>
        <dbReference type="SAM" id="MobiDB-lite"/>
    </source>
</evidence>
<dbReference type="Proteomes" id="UP000291591">
    <property type="component" value="Unassembled WGS sequence"/>
</dbReference>
<feature type="signal peptide" evidence="2">
    <location>
        <begin position="1"/>
        <end position="25"/>
    </location>
</feature>
<dbReference type="EMBL" id="SHKL01000001">
    <property type="protein sequence ID" value="RZT85079.1"/>
    <property type="molecule type" value="Genomic_DNA"/>
</dbReference>
<reference evidence="3 4" key="1">
    <citation type="submission" date="2019-02" db="EMBL/GenBank/DDBJ databases">
        <title>Sequencing the genomes of 1000 actinobacteria strains.</title>
        <authorList>
            <person name="Klenk H.-P."/>
        </authorList>
    </citation>
    <scope>NUCLEOTIDE SEQUENCE [LARGE SCALE GENOMIC DNA]</scope>
    <source>
        <strain evidence="3 4">DSM 45779</strain>
    </source>
</reference>
<gene>
    <name evidence="3" type="ORF">EV383_1943</name>
</gene>
<feature type="compositionally biased region" description="Gly residues" evidence="1">
    <location>
        <begin position="88"/>
        <end position="110"/>
    </location>
</feature>
<evidence type="ECO:0000313" key="3">
    <source>
        <dbReference type="EMBL" id="RZT85079.1"/>
    </source>
</evidence>
<feature type="compositionally biased region" description="Low complexity" evidence="1">
    <location>
        <begin position="40"/>
        <end position="87"/>
    </location>
</feature>
<organism evidence="3 4">
    <name type="scientific">Pseudonocardia sediminis</name>
    <dbReference type="NCBI Taxonomy" id="1397368"/>
    <lineage>
        <taxon>Bacteria</taxon>
        <taxon>Bacillati</taxon>
        <taxon>Actinomycetota</taxon>
        <taxon>Actinomycetes</taxon>
        <taxon>Pseudonocardiales</taxon>
        <taxon>Pseudonocardiaceae</taxon>
        <taxon>Pseudonocardia</taxon>
    </lineage>
</organism>
<evidence type="ECO:0000256" key="2">
    <source>
        <dbReference type="SAM" id="SignalP"/>
    </source>
</evidence>
<proteinExistence type="predicted"/>
<accession>A0A4Q7UY48</accession>
<keyword evidence="4" id="KW-1185">Reference proteome</keyword>
<keyword evidence="2" id="KW-0732">Signal</keyword>
<feature type="chain" id="PRO_5038971170" evidence="2">
    <location>
        <begin position="26"/>
        <end position="202"/>
    </location>
</feature>
<name>A0A4Q7UY48_PSEST</name>
<dbReference type="PROSITE" id="PS51257">
    <property type="entry name" value="PROKAR_LIPOPROTEIN"/>
    <property type="match status" value="1"/>
</dbReference>
<sequence length="202" mass="19935">MALRACLVALALVLLVAALSACGNAELPAAPAVATPPPTTTTSPAPTTTAPPTTTAAPTTEPTTDSATPTTEGRAAGPRATTPAPRAGGDGGGTGNGGGTGGGGTTGGRGTPIWPATDAASARTLQKQVDGGRDPWLLDPAEVATSYSGVALKYRDPSIFTIRPGVVDVQDGATRAKATITLAQTVRQGDGGIWLVTGARRR</sequence>